<sequence length="159" mass="18641">MERVDKILQHPKYVEYMQRIATDEKDRIFCRHDLQHAIDVARIAYILVLENKLIMKKDMIYATALLHDIGRWKEYEEGTEHTEASAELAADILVDCGFDAEEREFMLKAIRDHRKSGTQSTFLSSIIYKSDKMSRLCIDCNVRDQCKRFANGGKINLYY</sequence>
<dbReference type="HOGENOM" id="CLU_106618_0_0_9"/>
<dbReference type="STRING" id="697281.Mahau_1160"/>
<dbReference type="eggNOG" id="COG1418">
    <property type="taxonomic scope" value="Bacteria"/>
</dbReference>
<accession>F3ZVJ5</accession>
<reference evidence="2 3" key="2">
    <citation type="journal article" date="2011" name="Stand. Genomic Sci.">
        <title>Complete genome sequence of Mahella australiensis type strain (50-1 BON).</title>
        <authorList>
            <person name="Sikorski J."/>
            <person name="Teshima H."/>
            <person name="Nolan M."/>
            <person name="Lucas S."/>
            <person name="Hammon N."/>
            <person name="Deshpande S."/>
            <person name="Cheng J.F."/>
            <person name="Pitluck S."/>
            <person name="Liolios K."/>
            <person name="Pagani I."/>
            <person name="Ivanova N."/>
            <person name="Huntemann M."/>
            <person name="Mavromatis K."/>
            <person name="Ovchinikova G."/>
            <person name="Pati A."/>
            <person name="Tapia R."/>
            <person name="Han C."/>
            <person name="Goodwin L."/>
            <person name="Chen A."/>
            <person name="Palaniappan K."/>
            <person name="Land M."/>
            <person name="Hauser L."/>
            <person name="Ngatchou-Djao O.D."/>
            <person name="Rohde M."/>
            <person name="Pukall R."/>
            <person name="Spring S."/>
            <person name="Abt B."/>
            <person name="Goker M."/>
            <person name="Detter J.C."/>
            <person name="Woyke T."/>
            <person name="Bristow J."/>
            <person name="Markowitz V."/>
            <person name="Hugenholtz P."/>
            <person name="Eisen J.A."/>
            <person name="Kyrpides N.C."/>
            <person name="Klenk H.P."/>
            <person name="Lapidus A."/>
        </authorList>
    </citation>
    <scope>NUCLEOTIDE SEQUENCE [LARGE SCALE GENOMIC DNA]</scope>
    <source>
        <strain evidence="3">DSM 15567 / CIP 107919 / 50-1 BON</strain>
    </source>
</reference>
<dbReference type="EMBL" id="CP002360">
    <property type="protein sequence ID" value="AEE96357.1"/>
    <property type="molecule type" value="Genomic_DNA"/>
</dbReference>
<dbReference type="RefSeq" id="WP_013780787.1">
    <property type="nucleotide sequence ID" value="NC_015520.1"/>
</dbReference>
<keyword evidence="3" id="KW-1185">Reference proteome</keyword>
<name>F3ZVJ5_MAHA5</name>
<dbReference type="InterPro" id="IPR006675">
    <property type="entry name" value="HDIG_dom"/>
</dbReference>
<evidence type="ECO:0000259" key="1">
    <source>
        <dbReference type="SMART" id="SM00471"/>
    </source>
</evidence>
<dbReference type="KEGG" id="mas:Mahau_1160"/>
<gene>
    <name evidence="2" type="ordered locus">Mahau_1160</name>
</gene>
<dbReference type="NCBIfam" id="TIGR00277">
    <property type="entry name" value="HDIG"/>
    <property type="match status" value="1"/>
</dbReference>
<dbReference type="Pfam" id="PF01966">
    <property type="entry name" value="HD"/>
    <property type="match status" value="1"/>
</dbReference>
<evidence type="ECO:0000313" key="2">
    <source>
        <dbReference type="EMBL" id="AEE96357.1"/>
    </source>
</evidence>
<dbReference type="SUPFAM" id="SSF109604">
    <property type="entry name" value="HD-domain/PDEase-like"/>
    <property type="match status" value="1"/>
</dbReference>
<proteinExistence type="predicted"/>
<dbReference type="InterPro" id="IPR006674">
    <property type="entry name" value="HD_domain"/>
</dbReference>
<dbReference type="Proteomes" id="UP000008457">
    <property type="component" value="Chromosome"/>
</dbReference>
<dbReference type="CDD" id="cd00077">
    <property type="entry name" value="HDc"/>
    <property type="match status" value="1"/>
</dbReference>
<reference evidence="3" key="1">
    <citation type="submission" date="2010-11" db="EMBL/GenBank/DDBJ databases">
        <title>The complete genome of Mahella australiensis DSM 15567.</title>
        <authorList>
            <consortium name="US DOE Joint Genome Institute (JGI-PGF)"/>
            <person name="Lucas S."/>
            <person name="Copeland A."/>
            <person name="Lapidus A."/>
            <person name="Bruce D."/>
            <person name="Goodwin L."/>
            <person name="Pitluck S."/>
            <person name="Kyrpides N."/>
            <person name="Mavromatis K."/>
            <person name="Pagani I."/>
            <person name="Ivanova N."/>
            <person name="Teshima H."/>
            <person name="Brettin T."/>
            <person name="Detter J.C."/>
            <person name="Han C."/>
            <person name="Tapia R."/>
            <person name="Land M."/>
            <person name="Hauser L."/>
            <person name="Markowitz V."/>
            <person name="Cheng J.-F."/>
            <person name="Hugenholtz P."/>
            <person name="Woyke T."/>
            <person name="Wu D."/>
            <person name="Spring S."/>
            <person name="Pukall R."/>
            <person name="Steenblock K."/>
            <person name="Schneider S."/>
            <person name="Klenk H.-P."/>
            <person name="Eisen J.A."/>
        </authorList>
    </citation>
    <scope>NUCLEOTIDE SEQUENCE [LARGE SCALE GENOMIC DNA]</scope>
    <source>
        <strain evidence="3">DSM 15567 / CIP 107919 / 50-1 BON</strain>
    </source>
</reference>
<dbReference type="InterPro" id="IPR003607">
    <property type="entry name" value="HD/PDEase_dom"/>
</dbReference>
<protein>
    <submittedName>
        <fullName evidence="2">Metal dependent phosphohydrolase</fullName>
    </submittedName>
</protein>
<feature type="domain" description="HD/PDEase" evidence="1">
    <location>
        <begin position="29"/>
        <end position="145"/>
    </location>
</feature>
<dbReference type="Gene3D" id="1.10.3210.10">
    <property type="entry name" value="Hypothetical protein af1432"/>
    <property type="match status" value="1"/>
</dbReference>
<organism evidence="2 3">
    <name type="scientific">Mahella australiensis (strain DSM 15567 / CIP 107919 / 50-1 BON)</name>
    <dbReference type="NCBI Taxonomy" id="697281"/>
    <lineage>
        <taxon>Bacteria</taxon>
        <taxon>Bacillati</taxon>
        <taxon>Bacillota</taxon>
        <taxon>Clostridia</taxon>
        <taxon>Thermoanaerobacterales</taxon>
        <taxon>Thermoanaerobacterales Family IV. Incertae Sedis</taxon>
        <taxon>Mahella</taxon>
    </lineage>
</organism>
<dbReference type="SMART" id="SM00471">
    <property type="entry name" value="HDc"/>
    <property type="match status" value="1"/>
</dbReference>
<dbReference type="AlphaFoldDB" id="F3ZVJ5"/>
<evidence type="ECO:0000313" key="3">
    <source>
        <dbReference type="Proteomes" id="UP000008457"/>
    </source>
</evidence>